<keyword evidence="5" id="KW-0676">Redox-active center</keyword>
<dbReference type="CDD" id="cd02972">
    <property type="entry name" value="DsbA_family"/>
    <property type="match status" value="1"/>
</dbReference>
<keyword evidence="10" id="KW-1185">Reference proteome</keyword>
<gene>
    <name evidence="9" type="ORF">CFRA_09555</name>
</gene>
<dbReference type="Gene3D" id="3.40.30.10">
    <property type="entry name" value="Glutaredoxin"/>
    <property type="match status" value="1"/>
</dbReference>
<dbReference type="InterPro" id="IPR012336">
    <property type="entry name" value="Thioredoxin-like_fold"/>
</dbReference>
<dbReference type="KEGG" id="cfk:CFRA_09555"/>
<dbReference type="Proteomes" id="UP000185434">
    <property type="component" value="Chromosome"/>
</dbReference>
<dbReference type="PROSITE" id="PS51257">
    <property type="entry name" value="PROKAR_LIPOPROTEIN"/>
    <property type="match status" value="1"/>
</dbReference>
<evidence type="ECO:0000256" key="4">
    <source>
        <dbReference type="ARBA" id="ARBA00023157"/>
    </source>
</evidence>
<dbReference type="InterPro" id="IPR013766">
    <property type="entry name" value="Thioredoxin_domain"/>
</dbReference>
<dbReference type="OrthoDB" id="117402at2"/>
<feature type="domain" description="Thioredoxin" evidence="8">
    <location>
        <begin position="59"/>
        <end position="200"/>
    </location>
</feature>
<dbReference type="PANTHER" id="PTHR13887:SF14">
    <property type="entry name" value="DISULFIDE BOND FORMATION PROTEIN D"/>
    <property type="match status" value="1"/>
</dbReference>
<proteinExistence type="inferred from homology"/>
<dbReference type="EMBL" id="CP009247">
    <property type="protein sequence ID" value="APT89449.1"/>
    <property type="molecule type" value="Genomic_DNA"/>
</dbReference>
<evidence type="ECO:0000256" key="1">
    <source>
        <dbReference type="ARBA" id="ARBA00005791"/>
    </source>
</evidence>
<feature type="chain" id="PRO_5038944842" description="Thioredoxin domain-containing protein" evidence="7">
    <location>
        <begin position="27"/>
        <end position="247"/>
    </location>
</feature>
<dbReference type="GO" id="GO:0016491">
    <property type="term" value="F:oxidoreductase activity"/>
    <property type="evidence" value="ECO:0007669"/>
    <property type="project" value="UniProtKB-KW"/>
</dbReference>
<dbReference type="AlphaFoldDB" id="A0A1L7CUD9"/>
<evidence type="ECO:0000256" key="5">
    <source>
        <dbReference type="ARBA" id="ARBA00023284"/>
    </source>
</evidence>
<name>A0A1L7CUD9_9CORY</name>
<keyword evidence="3" id="KW-0560">Oxidoreductase</keyword>
<keyword evidence="4" id="KW-1015">Disulfide bond</keyword>
<accession>A0A1L7CUD9</accession>
<dbReference type="Pfam" id="PF13462">
    <property type="entry name" value="Thioredoxin_4"/>
    <property type="match status" value="1"/>
</dbReference>
<feature type="region of interest" description="Disordered" evidence="6">
    <location>
        <begin position="26"/>
        <end position="66"/>
    </location>
</feature>
<keyword evidence="2 7" id="KW-0732">Signal</keyword>
<sequence>MNAFRRPVRSLAALLAVGALTLAGCAGDEGDTSGSAEAGASLTASSSGREDTSASDSADAESDESPLVALARDSADDPRALGDPEAPVKVLLFTDPSCPHCSNFHENVLPKLQSDYIDDGEVYLEVHDLGVLGEDSVKMSAASRAAADQGRYFEYIDQLYPATLNGETRGVDDDQLVEWAEAAGVPEIDTFREAISGEDLAANVQFDSEAATNAGLKVVPTVIVNGKEAENVEEPDAFLPQIDEQLD</sequence>
<protein>
    <recommendedName>
        <fullName evidence="8">Thioredoxin domain-containing protein</fullName>
    </recommendedName>
</protein>
<evidence type="ECO:0000256" key="2">
    <source>
        <dbReference type="ARBA" id="ARBA00022729"/>
    </source>
</evidence>
<evidence type="ECO:0000256" key="3">
    <source>
        <dbReference type="ARBA" id="ARBA00023002"/>
    </source>
</evidence>
<comment type="similarity">
    <text evidence="1">Belongs to the thioredoxin family. DsbA subfamily.</text>
</comment>
<evidence type="ECO:0000259" key="8">
    <source>
        <dbReference type="PROSITE" id="PS51352"/>
    </source>
</evidence>
<evidence type="ECO:0000313" key="9">
    <source>
        <dbReference type="EMBL" id="APT89449.1"/>
    </source>
</evidence>
<dbReference type="SUPFAM" id="SSF52833">
    <property type="entry name" value="Thioredoxin-like"/>
    <property type="match status" value="1"/>
</dbReference>
<evidence type="ECO:0000256" key="6">
    <source>
        <dbReference type="SAM" id="MobiDB-lite"/>
    </source>
</evidence>
<dbReference type="STRING" id="1437875.CFRA_09555"/>
<evidence type="ECO:0000313" key="10">
    <source>
        <dbReference type="Proteomes" id="UP000185434"/>
    </source>
</evidence>
<dbReference type="PANTHER" id="PTHR13887">
    <property type="entry name" value="GLUTATHIONE S-TRANSFERASE KAPPA"/>
    <property type="match status" value="1"/>
</dbReference>
<feature type="signal peptide" evidence="7">
    <location>
        <begin position="1"/>
        <end position="26"/>
    </location>
</feature>
<dbReference type="InterPro" id="IPR036249">
    <property type="entry name" value="Thioredoxin-like_sf"/>
</dbReference>
<dbReference type="PROSITE" id="PS51352">
    <property type="entry name" value="THIOREDOXIN_2"/>
    <property type="match status" value="1"/>
</dbReference>
<dbReference type="RefSeq" id="WP_075664445.1">
    <property type="nucleotide sequence ID" value="NZ_CP009247.1"/>
</dbReference>
<organism evidence="9 10">
    <name type="scientific">Corynebacterium frankenforstense DSM 45800</name>
    <dbReference type="NCBI Taxonomy" id="1437875"/>
    <lineage>
        <taxon>Bacteria</taxon>
        <taxon>Bacillati</taxon>
        <taxon>Actinomycetota</taxon>
        <taxon>Actinomycetes</taxon>
        <taxon>Mycobacteriales</taxon>
        <taxon>Corynebacteriaceae</taxon>
        <taxon>Corynebacterium</taxon>
    </lineage>
</organism>
<evidence type="ECO:0000256" key="7">
    <source>
        <dbReference type="SAM" id="SignalP"/>
    </source>
</evidence>
<reference evidence="9 10" key="1">
    <citation type="submission" date="2014-08" db="EMBL/GenBank/DDBJ databases">
        <title>Complete genome sequence of Corynebacterium frankenforstense ST18(T) (=DSM 45800(T)), isolated from raw cow milk.</title>
        <authorList>
            <person name="Ruckert C."/>
            <person name="Albersmeier A."/>
            <person name="Winkler A."/>
            <person name="Lipski A."/>
            <person name="Kalinowski J."/>
        </authorList>
    </citation>
    <scope>NUCLEOTIDE SEQUENCE [LARGE SCALE GENOMIC DNA]</scope>
    <source>
        <strain evidence="9 10">ST18</strain>
    </source>
</reference>